<dbReference type="SUPFAM" id="SSF51391">
    <property type="entry name" value="Thiamin phosphate synthase"/>
    <property type="match status" value="1"/>
</dbReference>
<dbReference type="InterPro" id="IPR013785">
    <property type="entry name" value="Aldolase_TIM"/>
</dbReference>
<dbReference type="EC" id="2.5.1.3" evidence="9"/>
<evidence type="ECO:0000256" key="3">
    <source>
        <dbReference type="ARBA" id="ARBA00022723"/>
    </source>
</evidence>
<keyword evidence="2 9" id="KW-0808">Transferase</keyword>
<dbReference type="GO" id="GO:0009228">
    <property type="term" value="P:thiamine biosynthetic process"/>
    <property type="evidence" value="ECO:0007669"/>
    <property type="project" value="UniProtKB-KW"/>
</dbReference>
<evidence type="ECO:0000256" key="2">
    <source>
        <dbReference type="ARBA" id="ARBA00022679"/>
    </source>
</evidence>
<comment type="catalytic activity">
    <reaction evidence="6 9 10">
        <text>4-methyl-5-(2-phosphooxyethyl)-thiazole + 4-amino-2-methyl-5-(diphosphooxymethyl)pyrimidine + H(+) = thiamine phosphate + diphosphate</text>
        <dbReference type="Rhea" id="RHEA:22328"/>
        <dbReference type="ChEBI" id="CHEBI:15378"/>
        <dbReference type="ChEBI" id="CHEBI:33019"/>
        <dbReference type="ChEBI" id="CHEBI:37575"/>
        <dbReference type="ChEBI" id="CHEBI:57841"/>
        <dbReference type="ChEBI" id="CHEBI:58296"/>
        <dbReference type="EC" id="2.5.1.3"/>
    </reaction>
</comment>
<comment type="catalytic activity">
    <reaction evidence="8 9 10">
        <text>2-[(2R,5Z)-2-carboxy-4-methylthiazol-5(2H)-ylidene]ethyl phosphate + 4-amino-2-methyl-5-(diphosphooxymethyl)pyrimidine + 2 H(+) = thiamine phosphate + CO2 + diphosphate</text>
        <dbReference type="Rhea" id="RHEA:47844"/>
        <dbReference type="ChEBI" id="CHEBI:15378"/>
        <dbReference type="ChEBI" id="CHEBI:16526"/>
        <dbReference type="ChEBI" id="CHEBI:33019"/>
        <dbReference type="ChEBI" id="CHEBI:37575"/>
        <dbReference type="ChEBI" id="CHEBI:57841"/>
        <dbReference type="ChEBI" id="CHEBI:62899"/>
        <dbReference type="EC" id="2.5.1.3"/>
    </reaction>
</comment>
<dbReference type="UniPathway" id="UPA00060">
    <property type="reaction ID" value="UER00141"/>
</dbReference>
<feature type="domain" description="Thiamine phosphate synthase/TenI" evidence="12">
    <location>
        <begin position="12"/>
        <end position="195"/>
    </location>
</feature>
<gene>
    <name evidence="9" type="primary">thiE</name>
    <name evidence="13" type="ORF">DS831_02440</name>
</gene>
<evidence type="ECO:0000256" key="8">
    <source>
        <dbReference type="ARBA" id="ARBA00047883"/>
    </source>
</evidence>
<feature type="binding site" evidence="9">
    <location>
        <position position="146"/>
    </location>
    <ligand>
        <name>4-amino-2-methyl-5-(diphosphooxymethyl)pyrimidine</name>
        <dbReference type="ChEBI" id="CHEBI:57841"/>
    </ligand>
</feature>
<sequence length="218" mass="23368">MKKFNPQMLNAYFICGSQDLKQDNILTVVQKALAAGITAFQFRDKGPNSHFTPDQRLQAARQLKALCNDYHVPFLIDDDVQLALKVQADGIHVGQSDQKITQVIQSVGQKMIIGYSCSNLAEVQAANQIDGIDYYGCGPIFATTSKADASPVIGISGLTRLVKAATRPVVAIGGIKTDDLPALAQTQAAGAAVISLLTQSSDYQNTVSQLRTAAWQAN</sequence>
<feature type="binding site" evidence="9">
    <location>
        <position position="116"/>
    </location>
    <ligand>
        <name>4-amino-2-methyl-5-(diphosphooxymethyl)pyrimidine</name>
        <dbReference type="ChEBI" id="CHEBI:57841"/>
    </ligand>
</feature>
<evidence type="ECO:0000256" key="10">
    <source>
        <dbReference type="RuleBase" id="RU003826"/>
    </source>
</evidence>
<feature type="binding site" evidence="9">
    <location>
        <begin position="41"/>
        <end position="45"/>
    </location>
    <ligand>
        <name>4-amino-2-methyl-5-(diphosphooxymethyl)pyrimidine</name>
        <dbReference type="ChEBI" id="CHEBI:57841"/>
    </ligand>
</feature>
<comment type="similarity">
    <text evidence="9 10">Belongs to the thiamine-phosphate synthase family.</text>
</comment>
<dbReference type="InterPro" id="IPR036206">
    <property type="entry name" value="ThiamineP_synth_sf"/>
</dbReference>
<name>A0A3R6ZZI3_9LACO</name>
<dbReference type="GO" id="GO:0004789">
    <property type="term" value="F:thiamine-phosphate diphosphorylase activity"/>
    <property type="evidence" value="ECO:0007669"/>
    <property type="project" value="UniProtKB-UniRule"/>
</dbReference>
<evidence type="ECO:0000256" key="9">
    <source>
        <dbReference type="HAMAP-Rule" id="MF_00097"/>
    </source>
</evidence>
<keyword evidence="14" id="KW-1185">Reference proteome</keyword>
<dbReference type="PANTHER" id="PTHR20857">
    <property type="entry name" value="THIAMINE-PHOSPHATE PYROPHOSPHORYLASE"/>
    <property type="match status" value="1"/>
</dbReference>
<dbReference type="Pfam" id="PF02581">
    <property type="entry name" value="TMP-TENI"/>
    <property type="match status" value="1"/>
</dbReference>
<evidence type="ECO:0000256" key="11">
    <source>
        <dbReference type="RuleBase" id="RU004253"/>
    </source>
</evidence>
<evidence type="ECO:0000256" key="4">
    <source>
        <dbReference type="ARBA" id="ARBA00022842"/>
    </source>
</evidence>
<dbReference type="HAMAP" id="MF_00097">
    <property type="entry name" value="TMP_synthase"/>
    <property type="match status" value="1"/>
</dbReference>
<comment type="function">
    <text evidence="9">Condenses 4-methyl-5-(beta-hydroxyethyl)thiazole monophosphate (THZ-P) and 2-methyl-4-amino-5-hydroxymethyl pyrimidine pyrophosphate (HMP-PP) to form thiamine monophosphate (TMP).</text>
</comment>
<accession>A0A3R6ZZI3</accession>
<reference evidence="13 14" key="1">
    <citation type="submission" date="2018-07" db="EMBL/GenBank/DDBJ databases">
        <title>Genome sequences of six Lactobacillus spp. isolated from bumble bee guts.</title>
        <authorList>
            <person name="Motta E.V.S."/>
            <person name="Moran N.A."/>
        </authorList>
    </citation>
    <scope>NUCLEOTIDE SEQUENCE [LARGE SCALE GENOMIC DNA]</scope>
    <source>
        <strain evidence="13 14">BI-1.1</strain>
    </source>
</reference>
<dbReference type="InterPro" id="IPR022998">
    <property type="entry name" value="ThiamineP_synth_TenI"/>
</dbReference>
<comment type="caution">
    <text evidence="13">The sequence shown here is derived from an EMBL/GenBank/DDBJ whole genome shotgun (WGS) entry which is preliminary data.</text>
</comment>
<dbReference type="Gene3D" id="3.20.20.70">
    <property type="entry name" value="Aldolase class I"/>
    <property type="match status" value="1"/>
</dbReference>
<keyword evidence="5 9" id="KW-0784">Thiamine biosynthesis</keyword>
<dbReference type="GO" id="GO:0005737">
    <property type="term" value="C:cytoplasm"/>
    <property type="evidence" value="ECO:0007669"/>
    <property type="project" value="TreeGrafter"/>
</dbReference>
<evidence type="ECO:0000259" key="12">
    <source>
        <dbReference type="Pfam" id="PF02581"/>
    </source>
</evidence>
<evidence type="ECO:0000313" key="13">
    <source>
        <dbReference type="EMBL" id="RHW52205.1"/>
    </source>
</evidence>
<comment type="catalytic activity">
    <reaction evidence="7 9 10">
        <text>2-(2-carboxy-4-methylthiazol-5-yl)ethyl phosphate + 4-amino-2-methyl-5-(diphosphooxymethyl)pyrimidine + 2 H(+) = thiamine phosphate + CO2 + diphosphate</text>
        <dbReference type="Rhea" id="RHEA:47848"/>
        <dbReference type="ChEBI" id="CHEBI:15378"/>
        <dbReference type="ChEBI" id="CHEBI:16526"/>
        <dbReference type="ChEBI" id="CHEBI:33019"/>
        <dbReference type="ChEBI" id="CHEBI:37575"/>
        <dbReference type="ChEBI" id="CHEBI:57841"/>
        <dbReference type="ChEBI" id="CHEBI:62890"/>
        <dbReference type="EC" id="2.5.1.3"/>
    </reaction>
</comment>
<dbReference type="InterPro" id="IPR034291">
    <property type="entry name" value="TMP_synthase"/>
</dbReference>
<dbReference type="PANTHER" id="PTHR20857:SF15">
    <property type="entry name" value="THIAMINE-PHOSPHATE SYNTHASE"/>
    <property type="match status" value="1"/>
</dbReference>
<comment type="pathway">
    <text evidence="1 9 11">Cofactor biosynthesis; thiamine diphosphate biosynthesis; thiamine phosphate from 4-amino-2-methyl-5-diphosphomethylpyrimidine and 4-methyl-5-(2-phosphoethyl)-thiazole: step 1/1.</text>
</comment>
<dbReference type="Proteomes" id="UP000284109">
    <property type="component" value="Unassembled WGS sequence"/>
</dbReference>
<feature type="binding site" evidence="9">
    <location>
        <position position="77"/>
    </location>
    <ligand>
        <name>4-amino-2-methyl-5-(diphosphooxymethyl)pyrimidine</name>
        <dbReference type="ChEBI" id="CHEBI:57841"/>
    </ligand>
</feature>
<evidence type="ECO:0000256" key="6">
    <source>
        <dbReference type="ARBA" id="ARBA00047334"/>
    </source>
</evidence>
<proteinExistence type="inferred from homology"/>
<dbReference type="GO" id="GO:0000287">
    <property type="term" value="F:magnesium ion binding"/>
    <property type="evidence" value="ECO:0007669"/>
    <property type="project" value="UniProtKB-UniRule"/>
</dbReference>
<evidence type="ECO:0000256" key="1">
    <source>
        <dbReference type="ARBA" id="ARBA00005165"/>
    </source>
</evidence>
<feature type="binding site" evidence="9">
    <location>
        <position position="174"/>
    </location>
    <ligand>
        <name>2-[(2R,5Z)-2-carboxy-4-methylthiazol-5(2H)-ylidene]ethyl phosphate</name>
        <dbReference type="ChEBI" id="CHEBI:62899"/>
    </ligand>
</feature>
<dbReference type="CDD" id="cd00564">
    <property type="entry name" value="TMP_TenI"/>
    <property type="match status" value="1"/>
</dbReference>
<feature type="binding site" evidence="9">
    <location>
        <position position="97"/>
    </location>
    <ligand>
        <name>Mg(2+)</name>
        <dbReference type="ChEBI" id="CHEBI:18420"/>
    </ligand>
</feature>
<dbReference type="GO" id="GO:0009229">
    <property type="term" value="P:thiamine diphosphate biosynthetic process"/>
    <property type="evidence" value="ECO:0007669"/>
    <property type="project" value="UniProtKB-UniRule"/>
</dbReference>
<organism evidence="13 14">
    <name type="scientific">Bombilactobacillus bombi</name>
    <dbReference type="NCBI Taxonomy" id="1303590"/>
    <lineage>
        <taxon>Bacteria</taxon>
        <taxon>Bacillati</taxon>
        <taxon>Bacillota</taxon>
        <taxon>Bacilli</taxon>
        <taxon>Lactobacillales</taxon>
        <taxon>Lactobacillaceae</taxon>
        <taxon>Bombilactobacillus</taxon>
    </lineage>
</organism>
<dbReference type="OrthoDB" id="9812206at2"/>
<feature type="binding site" evidence="9">
    <location>
        <position position="78"/>
    </location>
    <ligand>
        <name>Mg(2+)</name>
        <dbReference type="ChEBI" id="CHEBI:18420"/>
    </ligand>
</feature>
<feature type="binding site" evidence="9">
    <location>
        <begin position="143"/>
        <end position="145"/>
    </location>
    <ligand>
        <name>2-[(2R,5Z)-2-carboxy-4-methylthiazol-5(2H)-ylidene]ethyl phosphate</name>
        <dbReference type="ChEBI" id="CHEBI:62899"/>
    </ligand>
</feature>
<dbReference type="NCBIfam" id="TIGR00693">
    <property type="entry name" value="thiE"/>
    <property type="match status" value="1"/>
</dbReference>
<dbReference type="FunFam" id="3.20.20.70:FF:000096">
    <property type="entry name" value="Thiamine-phosphate synthase"/>
    <property type="match status" value="1"/>
</dbReference>
<protein>
    <recommendedName>
        <fullName evidence="9">Thiamine-phosphate synthase</fullName>
        <shortName evidence="9">TP synthase</shortName>
        <shortName evidence="9">TPS</shortName>
        <ecNumber evidence="9">2.5.1.3</ecNumber>
    </recommendedName>
    <alternativeName>
        <fullName evidence="9">Thiamine-phosphate pyrophosphorylase</fullName>
        <shortName evidence="9">TMP pyrophosphorylase</shortName>
        <shortName evidence="9">TMP-PPase</shortName>
    </alternativeName>
</protein>
<evidence type="ECO:0000313" key="14">
    <source>
        <dbReference type="Proteomes" id="UP000284109"/>
    </source>
</evidence>
<evidence type="ECO:0000256" key="7">
    <source>
        <dbReference type="ARBA" id="ARBA00047851"/>
    </source>
</evidence>
<feature type="binding site" evidence="9">
    <location>
        <begin position="194"/>
        <end position="195"/>
    </location>
    <ligand>
        <name>2-[(2R,5Z)-2-carboxy-4-methylthiazol-5(2H)-ylidene]ethyl phosphate</name>
        <dbReference type="ChEBI" id="CHEBI:62899"/>
    </ligand>
</feature>
<dbReference type="AlphaFoldDB" id="A0A3R6ZZI3"/>
<keyword evidence="4 9" id="KW-0460">Magnesium</keyword>
<evidence type="ECO:0000256" key="5">
    <source>
        <dbReference type="ARBA" id="ARBA00022977"/>
    </source>
</evidence>
<dbReference type="EMBL" id="QOCR01000001">
    <property type="protein sequence ID" value="RHW52205.1"/>
    <property type="molecule type" value="Genomic_DNA"/>
</dbReference>
<comment type="cofactor">
    <cofactor evidence="9">
        <name>Mg(2+)</name>
        <dbReference type="ChEBI" id="CHEBI:18420"/>
    </cofactor>
    <text evidence="9">Binds 1 Mg(2+) ion per subunit.</text>
</comment>
<keyword evidence="3 9" id="KW-0479">Metal-binding</keyword>
<dbReference type="RefSeq" id="WP_118900031.1">
    <property type="nucleotide sequence ID" value="NZ_QOCR01000001.1"/>
</dbReference>